<protein>
    <submittedName>
        <fullName evidence="1">Unannotated protein</fullName>
    </submittedName>
</protein>
<organism evidence="1">
    <name type="scientific">freshwater metagenome</name>
    <dbReference type="NCBI Taxonomy" id="449393"/>
    <lineage>
        <taxon>unclassified sequences</taxon>
        <taxon>metagenomes</taxon>
        <taxon>ecological metagenomes</taxon>
    </lineage>
</organism>
<sequence length="86" mass="9117">MIQNIGAGDATECFKASHALRDGMGNKVVPVFAGFGVDFYFLTGCLLDCDPASLDVENVPWIGPIANNQVGARPQHHPVIARGPNP</sequence>
<dbReference type="EMBL" id="CAEZVY010000063">
    <property type="protein sequence ID" value="CAB4642521.1"/>
    <property type="molecule type" value="Genomic_DNA"/>
</dbReference>
<name>A0A6J6JYB4_9ZZZZ</name>
<proteinExistence type="predicted"/>
<accession>A0A6J6JYB4</accession>
<dbReference type="AlphaFoldDB" id="A0A6J6JYB4"/>
<gene>
    <name evidence="1" type="ORF">UFOPK2158_00725</name>
</gene>
<reference evidence="1" key="1">
    <citation type="submission" date="2020-05" db="EMBL/GenBank/DDBJ databases">
        <authorList>
            <person name="Chiriac C."/>
            <person name="Salcher M."/>
            <person name="Ghai R."/>
            <person name="Kavagutti S V."/>
        </authorList>
    </citation>
    <scope>NUCLEOTIDE SEQUENCE</scope>
</reference>
<evidence type="ECO:0000313" key="1">
    <source>
        <dbReference type="EMBL" id="CAB4642521.1"/>
    </source>
</evidence>